<dbReference type="EMBL" id="OZ019894">
    <property type="protein sequence ID" value="CAK9216075.1"/>
    <property type="molecule type" value="Genomic_DNA"/>
</dbReference>
<gene>
    <name evidence="1" type="ORF">CSSPTR1EN2_LOCUS13224</name>
</gene>
<dbReference type="InterPro" id="IPR011990">
    <property type="entry name" value="TPR-like_helical_dom_sf"/>
</dbReference>
<keyword evidence="2" id="KW-1185">Reference proteome</keyword>
<organism evidence="1 2">
    <name type="scientific">Sphagnum troendelagicum</name>
    <dbReference type="NCBI Taxonomy" id="128251"/>
    <lineage>
        <taxon>Eukaryota</taxon>
        <taxon>Viridiplantae</taxon>
        <taxon>Streptophyta</taxon>
        <taxon>Embryophyta</taxon>
        <taxon>Bryophyta</taxon>
        <taxon>Sphagnophytina</taxon>
        <taxon>Sphagnopsida</taxon>
        <taxon>Sphagnales</taxon>
        <taxon>Sphagnaceae</taxon>
        <taxon>Sphagnum</taxon>
    </lineage>
</organism>
<sequence length="370" mass="40539">MSLRLSTTSCCTCQVSVALIGPLHRSHGGINHGRQVDGLQFDELELHHSPSWTATLVVSLSDRSGKQKCGGLAVYPRSHWLMLDWISAKAVNEAFPPLPRPFDVPAAMPLELELGCGDAALLHPWLAYSIVPNASSTSAHLLILHLGKPSRSPHTLTESESMWRGWQLMGEPLKRELLTVNQLQAKEHDSGCGSWATNTPDAPVKLSGLPFAVSSNVAHCDLMAWQLRASAKYFMQDGKWNEAMSMLQPLAGLRPNCYWTLLQAGQCSMLGAPAGQLRGRAGRKCLLEDGERFLIRAIESAPGWPPAYAELTKSLQLMGRGRELEVGEVVRMMKSRCNLTELCKQYPLASSTLERSWDICDAAVSANQCA</sequence>
<proteinExistence type="predicted"/>
<evidence type="ECO:0000313" key="2">
    <source>
        <dbReference type="Proteomes" id="UP001497512"/>
    </source>
</evidence>
<dbReference type="Proteomes" id="UP001497512">
    <property type="component" value="Chromosome 2"/>
</dbReference>
<reference evidence="1" key="1">
    <citation type="submission" date="2024-02" db="EMBL/GenBank/DDBJ databases">
        <authorList>
            <consortium name="ELIXIR-Norway"/>
            <consortium name="Elixir Norway"/>
        </authorList>
    </citation>
    <scope>NUCLEOTIDE SEQUENCE</scope>
</reference>
<accession>A0ABP0U9X6</accession>
<dbReference type="SUPFAM" id="SSF48452">
    <property type="entry name" value="TPR-like"/>
    <property type="match status" value="1"/>
</dbReference>
<name>A0ABP0U9X6_9BRYO</name>
<protein>
    <submittedName>
        <fullName evidence="1">Uncharacterized protein</fullName>
    </submittedName>
</protein>
<evidence type="ECO:0000313" key="1">
    <source>
        <dbReference type="EMBL" id="CAK9216075.1"/>
    </source>
</evidence>